<feature type="transmembrane region" description="Helical" evidence="1">
    <location>
        <begin position="298"/>
        <end position="323"/>
    </location>
</feature>
<evidence type="ECO:0000256" key="1">
    <source>
        <dbReference type="SAM" id="Phobius"/>
    </source>
</evidence>
<feature type="transmembrane region" description="Helical" evidence="1">
    <location>
        <begin position="266"/>
        <end position="286"/>
    </location>
</feature>
<feature type="transmembrane region" description="Helical" evidence="1">
    <location>
        <begin position="361"/>
        <end position="381"/>
    </location>
</feature>
<comment type="caution">
    <text evidence="2">The sequence shown here is derived from an EMBL/GenBank/DDBJ whole genome shotgun (WGS) entry which is preliminary data.</text>
</comment>
<dbReference type="InterPro" id="IPR025291">
    <property type="entry name" value="DUF4153"/>
</dbReference>
<dbReference type="AlphaFoldDB" id="A0A2H0N6L5"/>
<dbReference type="Proteomes" id="UP000229600">
    <property type="component" value="Unassembled WGS sequence"/>
</dbReference>
<protein>
    <recommendedName>
        <fullName evidence="4">DUF4153 domain-containing protein</fullName>
    </recommendedName>
</protein>
<dbReference type="EMBL" id="PCWN01000001">
    <property type="protein sequence ID" value="PIR04528.1"/>
    <property type="molecule type" value="Genomic_DNA"/>
</dbReference>
<sequence>MSFLQKMQKFSIQQVIDSVSIMMRRFPVVVVTTLLGTALGLYLVSVDRVSGLDLAVQEKTLMMCALAVPLFLLATLIAEKYQKQKYLWGLLHGISILLIVLYYFLLPGNPNDFSEIHVKRFFFFNIITYLFIFIAPFWDQKNGSAHWHYVYHLFLRICVTVLFSLILLLGVFAALWSIDYLFGIDIQGESYGRVFVLIAGIFATWYFLSGFPKDVKVFEREQDYPALFRVLTQFILVPLLTFFFIILYIYLGKIVFTWNWPLGGTGYWVIGYCGAAILTFVLGYPLQLQEKFQWLKKFFRALFILTIPLAIVLFMAIGIRIYYYGWTEQRYLVVELGVWLLFVSFYYLFSKGKELKMVPMSLALFLFFTMWGPWGMFSVSMQSQIGRLEHLLEQENLFVGGKVISFPKDHTYDYEYVQSVQSKFRYIIDHDGSNKIDGWFTEDIYKTSEGGMHRYDIYNHVLKILNIQEVYPRMAEGSSQRFFQAKNSEVTKNHPFEYVIKNIGLNSDMRNLNKQTFSFEEKEIDIQLVAGRIMVNFEGEQAVELLVGDLIDSLSRSFNQYQPEIPQEKMYLEAENESVKVGAQFNYIDWSSEKQRGPITNVGFDLYFSKK</sequence>
<evidence type="ECO:0000313" key="3">
    <source>
        <dbReference type="Proteomes" id="UP000229600"/>
    </source>
</evidence>
<proteinExistence type="predicted"/>
<feature type="transmembrane region" description="Helical" evidence="1">
    <location>
        <begin position="121"/>
        <end position="138"/>
    </location>
</feature>
<feature type="transmembrane region" description="Helical" evidence="1">
    <location>
        <begin position="230"/>
        <end position="251"/>
    </location>
</feature>
<gene>
    <name evidence="2" type="ORF">COV59_00160</name>
</gene>
<accession>A0A2H0N6L5</accession>
<dbReference type="Pfam" id="PF13687">
    <property type="entry name" value="DUF4153"/>
    <property type="match status" value="1"/>
</dbReference>
<keyword evidence="1" id="KW-1133">Transmembrane helix</keyword>
<keyword evidence="1" id="KW-0472">Membrane</keyword>
<feature type="transmembrane region" description="Helical" evidence="1">
    <location>
        <begin position="329"/>
        <end position="349"/>
    </location>
</feature>
<feature type="transmembrane region" description="Helical" evidence="1">
    <location>
        <begin position="150"/>
        <end position="178"/>
    </location>
</feature>
<feature type="transmembrane region" description="Helical" evidence="1">
    <location>
        <begin position="86"/>
        <end position="106"/>
    </location>
</feature>
<evidence type="ECO:0000313" key="2">
    <source>
        <dbReference type="EMBL" id="PIR04528.1"/>
    </source>
</evidence>
<feature type="transmembrane region" description="Helical" evidence="1">
    <location>
        <begin position="190"/>
        <end position="209"/>
    </location>
</feature>
<keyword evidence="1" id="KW-0812">Transmembrane</keyword>
<reference evidence="2 3" key="1">
    <citation type="submission" date="2017-09" db="EMBL/GenBank/DDBJ databases">
        <title>Depth-based differentiation of microbial function through sediment-hosted aquifers and enrichment of novel symbionts in the deep terrestrial subsurface.</title>
        <authorList>
            <person name="Probst A.J."/>
            <person name="Ladd B."/>
            <person name="Jarett J.K."/>
            <person name="Geller-Mcgrath D.E."/>
            <person name="Sieber C.M."/>
            <person name="Emerson J.B."/>
            <person name="Anantharaman K."/>
            <person name="Thomas B.C."/>
            <person name="Malmstrom R."/>
            <person name="Stieglmeier M."/>
            <person name="Klingl A."/>
            <person name="Woyke T."/>
            <person name="Ryan C.M."/>
            <person name="Banfield J.F."/>
        </authorList>
    </citation>
    <scope>NUCLEOTIDE SEQUENCE [LARGE SCALE GENOMIC DNA]</scope>
    <source>
        <strain evidence="2">CG11_big_fil_rev_8_21_14_0_20_39_34</strain>
    </source>
</reference>
<feature type="transmembrane region" description="Helical" evidence="1">
    <location>
        <begin position="26"/>
        <end position="45"/>
    </location>
</feature>
<name>A0A2H0N6L5_9BACT</name>
<evidence type="ECO:0008006" key="4">
    <source>
        <dbReference type="Google" id="ProtNLM"/>
    </source>
</evidence>
<organism evidence="2 3">
    <name type="scientific">Candidatus Magasanikbacteria bacterium CG11_big_fil_rev_8_21_14_0_20_39_34</name>
    <dbReference type="NCBI Taxonomy" id="1974653"/>
    <lineage>
        <taxon>Bacteria</taxon>
        <taxon>Candidatus Magasanikiibacteriota</taxon>
    </lineage>
</organism>
<feature type="transmembrane region" description="Helical" evidence="1">
    <location>
        <begin position="60"/>
        <end position="79"/>
    </location>
</feature>